<keyword evidence="1" id="KW-0732">Signal</keyword>
<dbReference type="PANTHER" id="PTHR11008">
    <property type="entry name" value="PROTEIN TAKEOUT-LIKE PROTEIN"/>
    <property type="match status" value="1"/>
</dbReference>
<feature type="signal peptide" evidence="1">
    <location>
        <begin position="1"/>
        <end position="19"/>
    </location>
</feature>
<dbReference type="Pfam" id="PF06585">
    <property type="entry name" value="JHBP"/>
    <property type="match status" value="1"/>
</dbReference>
<evidence type="ECO:0000313" key="2">
    <source>
        <dbReference type="EMBL" id="QCF41925.1"/>
    </source>
</evidence>
<name>A0A4D6Q5T3_ATHDI</name>
<dbReference type="PANTHER" id="PTHR11008:SF41">
    <property type="entry name" value="RE70318P"/>
    <property type="match status" value="1"/>
</dbReference>
<accession>A0A4D6Q5T3</accession>
<organism evidence="2">
    <name type="scientific">Athetis dissimilis</name>
    <name type="common">Moth</name>
    <name type="synonym">Proxenus dissimilis</name>
    <dbReference type="NCBI Taxonomy" id="1737331"/>
    <lineage>
        <taxon>Eukaryota</taxon>
        <taxon>Metazoa</taxon>
        <taxon>Ecdysozoa</taxon>
        <taxon>Arthropoda</taxon>
        <taxon>Hexapoda</taxon>
        <taxon>Insecta</taxon>
        <taxon>Pterygota</taxon>
        <taxon>Neoptera</taxon>
        <taxon>Endopterygota</taxon>
        <taxon>Lepidoptera</taxon>
        <taxon>Glossata</taxon>
        <taxon>Ditrysia</taxon>
        <taxon>Noctuoidea</taxon>
        <taxon>Noctuidae</taxon>
        <taxon>Noctuinae</taxon>
        <taxon>Athetis</taxon>
    </lineage>
</organism>
<dbReference type="InterPro" id="IPR038606">
    <property type="entry name" value="To_sf"/>
</dbReference>
<evidence type="ECO:0000256" key="1">
    <source>
        <dbReference type="SAM" id="SignalP"/>
    </source>
</evidence>
<dbReference type="EMBL" id="MH900294">
    <property type="protein sequence ID" value="QCF41925.1"/>
    <property type="molecule type" value="mRNA"/>
</dbReference>
<feature type="chain" id="PRO_5020024997" evidence="1">
    <location>
        <begin position="20"/>
        <end position="240"/>
    </location>
</feature>
<reference evidence="2" key="1">
    <citation type="submission" date="2018-09" db="EMBL/GenBank/DDBJ databases">
        <authorList>
            <person name="Song Y.Q."/>
        </authorList>
    </citation>
    <scope>NUCLEOTIDE SEQUENCE</scope>
    <source>
        <tissue evidence="2">Antenna or genitals</tissue>
    </source>
</reference>
<proteinExistence type="evidence at transcript level"/>
<dbReference type="GO" id="GO:0005615">
    <property type="term" value="C:extracellular space"/>
    <property type="evidence" value="ECO:0007669"/>
    <property type="project" value="TreeGrafter"/>
</dbReference>
<protein>
    <submittedName>
        <fullName evidence="2">Odorant binding protein</fullName>
    </submittedName>
</protein>
<gene>
    <name evidence="2" type="primary">OBP8</name>
</gene>
<sequence>MNNKVFILLFLTYISLVSSSKAPFITKCKWDDAKCLKESSQAAIPLFAEGLPDLNVAKQEPLIIKHVDASTSNLKLIITDVEVNGLKNCEARKITRDIENSKIIVKIRCSVDFKGKYDMKGQLFILPIEGNGDLTAHIRKMLITAEVDIMDKTGKDGKTHWNVKSWRHSFDLQDKSDVRFENLFPDNELLRKSTEELIASNGNDVINEIGHPVIKSVVAAVINNIKKFFDTVPLEDLVLD</sequence>
<dbReference type="Gene3D" id="3.15.10.30">
    <property type="entry name" value="Haemolymph juvenile hormone binding protein"/>
    <property type="match status" value="1"/>
</dbReference>
<dbReference type="InterPro" id="IPR010562">
    <property type="entry name" value="Haemolymph_juvenile_hormone-bd"/>
</dbReference>
<dbReference type="AlphaFoldDB" id="A0A4D6Q5T3"/>
<dbReference type="SMART" id="SM00700">
    <property type="entry name" value="JHBP"/>
    <property type="match status" value="1"/>
</dbReference>